<evidence type="ECO:0000256" key="1">
    <source>
        <dbReference type="SAM" id="Phobius"/>
    </source>
</evidence>
<gene>
    <name evidence="2" type="ORF">IEO70_08170</name>
</gene>
<feature type="transmembrane region" description="Helical" evidence="1">
    <location>
        <begin position="36"/>
        <end position="57"/>
    </location>
</feature>
<evidence type="ECO:0000313" key="3">
    <source>
        <dbReference type="Proteomes" id="UP000602076"/>
    </source>
</evidence>
<keyword evidence="1" id="KW-0472">Membrane</keyword>
<proteinExistence type="predicted"/>
<dbReference type="AlphaFoldDB" id="A0A927CYM6"/>
<comment type="caution">
    <text evidence="2">The sequence shown here is derived from an EMBL/GenBank/DDBJ whole genome shotgun (WGS) entry which is preliminary data.</text>
</comment>
<dbReference type="EMBL" id="JACXSI010000016">
    <property type="protein sequence ID" value="MBD3108340.1"/>
    <property type="molecule type" value="Genomic_DNA"/>
</dbReference>
<protein>
    <submittedName>
        <fullName evidence="2">Heterocycloanthracin/sonorensin family bacteriocin</fullName>
    </submittedName>
</protein>
<evidence type="ECO:0000313" key="2">
    <source>
        <dbReference type="EMBL" id="MBD3108340.1"/>
    </source>
</evidence>
<dbReference type="RefSeq" id="WP_190997883.1">
    <property type="nucleotide sequence ID" value="NZ_JACXSI010000016.1"/>
</dbReference>
<keyword evidence="1" id="KW-0812">Transmembrane</keyword>
<accession>A0A927CYM6</accession>
<dbReference type="Proteomes" id="UP000602076">
    <property type="component" value="Unassembled WGS sequence"/>
</dbReference>
<dbReference type="NCBIfam" id="TIGR03601">
    <property type="entry name" value="B_an_ocin"/>
    <property type="match status" value="1"/>
</dbReference>
<sequence length="77" mass="8315">MYDFQNQLQSLNVGDFQTGEVVPWDQNQYTMNDSRLFIGGCIGGFLCFGCFSCFGCVGRCGGCGGRCGGCGRCGRCR</sequence>
<keyword evidence="1" id="KW-1133">Transmembrane helix</keyword>
<organism evidence="2 3">
    <name type="scientific">Peribacillus faecalis</name>
    <dbReference type="NCBI Taxonomy" id="2772559"/>
    <lineage>
        <taxon>Bacteria</taxon>
        <taxon>Bacillati</taxon>
        <taxon>Bacillota</taxon>
        <taxon>Bacilli</taxon>
        <taxon>Bacillales</taxon>
        <taxon>Bacillaceae</taxon>
        <taxon>Peribacillus</taxon>
    </lineage>
</organism>
<keyword evidence="3" id="KW-1185">Reference proteome</keyword>
<name>A0A927CYM6_9BACI</name>
<dbReference type="InterPro" id="IPR019890">
    <property type="entry name" value="Bacteriocin/sonorensin"/>
</dbReference>
<reference evidence="2" key="1">
    <citation type="submission" date="2020-09" db="EMBL/GenBank/DDBJ databases">
        <title>Bacillus faecalis sp. nov., a moderately halophilic bacterium isolated from cow faeces.</title>
        <authorList>
            <person name="Jiang L."/>
            <person name="Lee J."/>
        </authorList>
    </citation>
    <scope>NUCLEOTIDE SEQUENCE</scope>
    <source>
        <strain evidence="2">AGMB 02131</strain>
    </source>
</reference>